<dbReference type="AlphaFoldDB" id="A0AAV7W660"/>
<sequence length="125" mass="12904">MAGGLSGHEAGVGEHCTSGGDSGTGPSHSTNTMRRHKTAGTSARLLDSRVPLTQAEGSNGSGSRDYVPPTNSPPSADKLDLILQEICESQAAIEHRIDTIATDLGILKDDHKKSATKVCTAPSPN</sequence>
<keyword evidence="3" id="KW-1185">Reference proteome</keyword>
<name>A0AAV7W660_PLEWA</name>
<comment type="caution">
    <text evidence="2">The sequence shown here is derived from an EMBL/GenBank/DDBJ whole genome shotgun (WGS) entry which is preliminary data.</text>
</comment>
<gene>
    <name evidence="2" type="ORF">NDU88_003627</name>
</gene>
<proteinExistence type="predicted"/>
<evidence type="ECO:0000256" key="1">
    <source>
        <dbReference type="SAM" id="MobiDB-lite"/>
    </source>
</evidence>
<dbReference type="EMBL" id="JANPWB010000002">
    <property type="protein sequence ID" value="KAJ1208241.1"/>
    <property type="molecule type" value="Genomic_DNA"/>
</dbReference>
<dbReference type="Proteomes" id="UP001066276">
    <property type="component" value="Chromosome 1_2"/>
</dbReference>
<protein>
    <submittedName>
        <fullName evidence="2">Uncharacterized protein</fullName>
    </submittedName>
</protein>
<evidence type="ECO:0000313" key="2">
    <source>
        <dbReference type="EMBL" id="KAJ1208241.1"/>
    </source>
</evidence>
<organism evidence="2 3">
    <name type="scientific">Pleurodeles waltl</name>
    <name type="common">Iberian ribbed newt</name>
    <dbReference type="NCBI Taxonomy" id="8319"/>
    <lineage>
        <taxon>Eukaryota</taxon>
        <taxon>Metazoa</taxon>
        <taxon>Chordata</taxon>
        <taxon>Craniata</taxon>
        <taxon>Vertebrata</taxon>
        <taxon>Euteleostomi</taxon>
        <taxon>Amphibia</taxon>
        <taxon>Batrachia</taxon>
        <taxon>Caudata</taxon>
        <taxon>Salamandroidea</taxon>
        <taxon>Salamandridae</taxon>
        <taxon>Pleurodelinae</taxon>
        <taxon>Pleurodeles</taxon>
    </lineage>
</organism>
<accession>A0AAV7W660</accession>
<reference evidence="2" key="1">
    <citation type="journal article" date="2022" name="bioRxiv">
        <title>Sequencing and chromosome-scale assembly of the giantPleurodeles waltlgenome.</title>
        <authorList>
            <person name="Brown T."/>
            <person name="Elewa A."/>
            <person name="Iarovenko S."/>
            <person name="Subramanian E."/>
            <person name="Araus A.J."/>
            <person name="Petzold A."/>
            <person name="Susuki M."/>
            <person name="Suzuki K.-i.T."/>
            <person name="Hayashi T."/>
            <person name="Toyoda A."/>
            <person name="Oliveira C."/>
            <person name="Osipova E."/>
            <person name="Leigh N.D."/>
            <person name="Simon A."/>
            <person name="Yun M.H."/>
        </authorList>
    </citation>
    <scope>NUCLEOTIDE SEQUENCE</scope>
    <source>
        <strain evidence="2">20211129_DDA</strain>
        <tissue evidence="2">Liver</tissue>
    </source>
</reference>
<feature type="region of interest" description="Disordered" evidence="1">
    <location>
        <begin position="1"/>
        <end position="78"/>
    </location>
</feature>
<evidence type="ECO:0000313" key="3">
    <source>
        <dbReference type="Proteomes" id="UP001066276"/>
    </source>
</evidence>